<gene>
    <name evidence="1" type="ORF">LCGC14_0726150</name>
</gene>
<dbReference type="PANTHER" id="PTHR35866">
    <property type="entry name" value="PUTATIVE-RELATED"/>
    <property type="match status" value="1"/>
</dbReference>
<dbReference type="EMBL" id="LAZR01001665">
    <property type="protein sequence ID" value="KKN41157.1"/>
    <property type="molecule type" value="Genomic_DNA"/>
</dbReference>
<protein>
    <recommendedName>
        <fullName evidence="2">YkgJ family cysteine cluster protein</fullName>
    </recommendedName>
</protein>
<dbReference type="InterPro" id="IPR005358">
    <property type="entry name" value="Puta_zinc/iron-chelating_dom"/>
</dbReference>
<evidence type="ECO:0000313" key="1">
    <source>
        <dbReference type="EMBL" id="KKN41157.1"/>
    </source>
</evidence>
<sequence>MCGDCCRGFKEGEVYLYKEDILTLAKHLNQNSKVGLRKFAKNYLKVIDDSFFWKEPGTQQAKTYQFKTLGFRFFGEDERCHFLKDNSCSVHEARPFQCRCFPFWQMMVSSRKNFVRYTKKCPGLRALKGKFYPKKEIIGWARSEYSLEESFFLEMKKHNFNILKVYPFLPKELIDK</sequence>
<organism evidence="1">
    <name type="scientific">marine sediment metagenome</name>
    <dbReference type="NCBI Taxonomy" id="412755"/>
    <lineage>
        <taxon>unclassified sequences</taxon>
        <taxon>metagenomes</taxon>
        <taxon>ecological metagenomes</taxon>
    </lineage>
</organism>
<name>A0A0F9QVZ0_9ZZZZ</name>
<evidence type="ECO:0008006" key="2">
    <source>
        <dbReference type="Google" id="ProtNLM"/>
    </source>
</evidence>
<comment type="caution">
    <text evidence="1">The sequence shown here is derived from an EMBL/GenBank/DDBJ whole genome shotgun (WGS) entry which is preliminary data.</text>
</comment>
<dbReference type="Pfam" id="PF03692">
    <property type="entry name" value="CxxCxxCC"/>
    <property type="match status" value="1"/>
</dbReference>
<accession>A0A0F9QVZ0</accession>
<dbReference type="PANTHER" id="PTHR35866:SF1">
    <property type="entry name" value="YKGJ FAMILY CYSTEINE CLUSTER PROTEIN"/>
    <property type="match status" value="1"/>
</dbReference>
<dbReference type="AlphaFoldDB" id="A0A0F9QVZ0"/>
<proteinExistence type="predicted"/>
<reference evidence="1" key="1">
    <citation type="journal article" date="2015" name="Nature">
        <title>Complex archaea that bridge the gap between prokaryotes and eukaryotes.</title>
        <authorList>
            <person name="Spang A."/>
            <person name="Saw J.H."/>
            <person name="Jorgensen S.L."/>
            <person name="Zaremba-Niedzwiedzka K."/>
            <person name="Martijn J."/>
            <person name="Lind A.E."/>
            <person name="van Eijk R."/>
            <person name="Schleper C."/>
            <person name="Guy L."/>
            <person name="Ettema T.J."/>
        </authorList>
    </citation>
    <scope>NUCLEOTIDE SEQUENCE</scope>
</reference>